<dbReference type="InterPro" id="IPR011059">
    <property type="entry name" value="Metal-dep_hydrolase_composite"/>
</dbReference>
<evidence type="ECO:0000256" key="1">
    <source>
        <dbReference type="SAM" id="SignalP"/>
    </source>
</evidence>
<accession>A0A2P1PP78</accession>
<dbReference type="AlphaFoldDB" id="A0A2P1PP78"/>
<dbReference type="CDD" id="cd01299">
    <property type="entry name" value="Met_dep_hydrolase_A"/>
    <property type="match status" value="1"/>
</dbReference>
<dbReference type="InterPro" id="IPR051781">
    <property type="entry name" value="Metallo-dep_Hydrolase"/>
</dbReference>
<organism evidence="3 4">
    <name type="scientific">Ahniella affigens</name>
    <dbReference type="NCBI Taxonomy" id="2021234"/>
    <lineage>
        <taxon>Bacteria</taxon>
        <taxon>Pseudomonadati</taxon>
        <taxon>Pseudomonadota</taxon>
        <taxon>Gammaproteobacteria</taxon>
        <taxon>Lysobacterales</taxon>
        <taxon>Rhodanobacteraceae</taxon>
        <taxon>Ahniella</taxon>
    </lineage>
</organism>
<reference evidence="3 4" key="1">
    <citation type="submission" date="2018-03" db="EMBL/GenBank/DDBJ databases">
        <title>Ahniella affigens gen. nov., sp. nov., a gammaproteobacterium isolated from sandy soil near a stream.</title>
        <authorList>
            <person name="Ko Y."/>
            <person name="Kim J.-H."/>
        </authorList>
    </citation>
    <scope>NUCLEOTIDE SEQUENCE [LARGE SCALE GENOMIC DNA]</scope>
    <source>
        <strain evidence="3 4">D13</strain>
    </source>
</reference>
<dbReference type="RefSeq" id="WP_106890577.1">
    <property type="nucleotide sequence ID" value="NZ_CP027860.1"/>
</dbReference>
<dbReference type="Gene3D" id="2.30.40.10">
    <property type="entry name" value="Urease, subunit C, domain 1"/>
    <property type="match status" value="1"/>
</dbReference>
<keyword evidence="4" id="KW-1185">Reference proteome</keyword>
<dbReference type="Proteomes" id="UP000241074">
    <property type="component" value="Chromosome"/>
</dbReference>
<protein>
    <submittedName>
        <fullName evidence="3">Amidohydrolase</fullName>
    </submittedName>
</protein>
<sequence>MTRRLLASALLLAGLGTAQAADVICGAVVDPDRGLLSGPFQIRHEAGKFVAIDKISKVEVGPETTDLRNAVCLPGFIDLHVHLSGEQNKDSYSEGFRLNPADFAIRASVYANRTVRAGFTTVRDLGAADGVAISLRNAINQGWVVGPRIFAAGKSIASTGGHADPRNGINQNLLKSLGYPEPEDGVADSPDEGRKAVRSRYKEGADVIKITATGGVLSYAKSADNPQFTVEEVKAIVETARDYGMHVAAHAHGNEGARRAIVGGVRTIEHGSYLNEDTMRLMKQKGTVLVPTLLAGTYASEKAKIDGWFPEIIRPKALEVGTRIKQTFARAYQLGVPFAFGTDSGVSAHGDNAREFELLVEAGVKPIEAIQAATTSAAKVLDQQDSLGRIAPGYFADMVVVSTDPLADISVLKHPTHVLKAGAWVRSEP</sequence>
<keyword evidence="1" id="KW-0732">Signal</keyword>
<dbReference type="EMBL" id="CP027860">
    <property type="protein sequence ID" value="AVP96649.1"/>
    <property type="molecule type" value="Genomic_DNA"/>
</dbReference>
<feature type="signal peptide" evidence="1">
    <location>
        <begin position="1"/>
        <end position="20"/>
    </location>
</feature>
<dbReference type="PANTHER" id="PTHR43135">
    <property type="entry name" value="ALPHA-D-RIBOSE 1-METHYLPHOSPHONATE 5-TRIPHOSPHATE DIPHOSPHATASE"/>
    <property type="match status" value="1"/>
</dbReference>
<name>A0A2P1PP78_9GAMM</name>
<dbReference type="PANTHER" id="PTHR43135:SF3">
    <property type="entry name" value="ALPHA-D-RIBOSE 1-METHYLPHOSPHONATE 5-TRIPHOSPHATE DIPHOSPHATASE"/>
    <property type="match status" value="1"/>
</dbReference>
<evidence type="ECO:0000259" key="2">
    <source>
        <dbReference type="Pfam" id="PF01979"/>
    </source>
</evidence>
<dbReference type="Pfam" id="PF01979">
    <property type="entry name" value="Amidohydro_1"/>
    <property type="match status" value="1"/>
</dbReference>
<keyword evidence="3" id="KW-0378">Hydrolase</keyword>
<reference evidence="3 4" key="2">
    <citation type="submission" date="2018-03" db="EMBL/GenBank/DDBJ databases">
        <authorList>
            <person name="Keele B.F."/>
        </authorList>
    </citation>
    <scope>NUCLEOTIDE SEQUENCE [LARGE SCALE GENOMIC DNA]</scope>
    <source>
        <strain evidence="3 4">D13</strain>
    </source>
</reference>
<feature type="chain" id="PRO_5015175931" evidence="1">
    <location>
        <begin position="21"/>
        <end position="429"/>
    </location>
</feature>
<dbReference type="SUPFAM" id="SSF51338">
    <property type="entry name" value="Composite domain of metallo-dependent hydrolases"/>
    <property type="match status" value="1"/>
</dbReference>
<dbReference type="InterPro" id="IPR032466">
    <property type="entry name" value="Metal_Hydrolase"/>
</dbReference>
<dbReference type="OrthoDB" id="9782972at2"/>
<dbReference type="InterPro" id="IPR057744">
    <property type="entry name" value="OTAase-like"/>
</dbReference>
<proteinExistence type="predicted"/>
<dbReference type="Gene3D" id="3.20.20.140">
    <property type="entry name" value="Metal-dependent hydrolases"/>
    <property type="match status" value="1"/>
</dbReference>
<evidence type="ECO:0000313" key="3">
    <source>
        <dbReference type="EMBL" id="AVP96649.1"/>
    </source>
</evidence>
<dbReference type="SUPFAM" id="SSF51556">
    <property type="entry name" value="Metallo-dependent hydrolases"/>
    <property type="match status" value="1"/>
</dbReference>
<feature type="domain" description="Amidohydrolase-related" evidence="2">
    <location>
        <begin position="73"/>
        <end position="425"/>
    </location>
</feature>
<dbReference type="InterPro" id="IPR006680">
    <property type="entry name" value="Amidohydro-rel"/>
</dbReference>
<dbReference type="KEGG" id="xba:C7S18_05270"/>
<gene>
    <name evidence="3" type="ORF">C7S18_05270</name>
</gene>
<dbReference type="GO" id="GO:0016810">
    <property type="term" value="F:hydrolase activity, acting on carbon-nitrogen (but not peptide) bonds"/>
    <property type="evidence" value="ECO:0007669"/>
    <property type="project" value="InterPro"/>
</dbReference>
<evidence type="ECO:0000313" key="4">
    <source>
        <dbReference type="Proteomes" id="UP000241074"/>
    </source>
</evidence>